<dbReference type="InterPro" id="IPR036047">
    <property type="entry name" value="F-box-like_dom_sf"/>
</dbReference>
<feature type="domain" description="F-box" evidence="1">
    <location>
        <begin position="6"/>
        <end position="45"/>
    </location>
</feature>
<dbReference type="InterPro" id="IPR001810">
    <property type="entry name" value="F-box_dom"/>
</dbReference>
<keyword evidence="3" id="KW-1185">Reference proteome</keyword>
<protein>
    <recommendedName>
        <fullName evidence="1">F-box domain-containing protein</fullName>
    </recommendedName>
</protein>
<gene>
    <name evidence="2" type="ORF">RirG_120110</name>
</gene>
<dbReference type="EMBL" id="JEMT01018281">
    <property type="protein sequence ID" value="EXX66822.1"/>
    <property type="molecule type" value="Genomic_DNA"/>
</dbReference>
<reference evidence="2 3" key="1">
    <citation type="submission" date="2014-02" db="EMBL/GenBank/DDBJ databases">
        <title>Single nucleus genome sequencing reveals high similarity among nuclei of an endomycorrhizal fungus.</title>
        <authorList>
            <person name="Lin K."/>
            <person name="Geurts R."/>
            <person name="Zhang Z."/>
            <person name="Limpens E."/>
            <person name="Saunders D.G."/>
            <person name="Mu D."/>
            <person name="Pang E."/>
            <person name="Cao H."/>
            <person name="Cha H."/>
            <person name="Lin T."/>
            <person name="Zhou Q."/>
            <person name="Shang Y."/>
            <person name="Li Y."/>
            <person name="Ivanov S."/>
            <person name="Sharma T."/>
            <person name="Velzen R.V."/>
            <person name="Ruijter N.D."/>
            <person name="Aanen D.K."/>
            <person name="Win J."/>
            <person name="Kamoun S."/>
            <person name="Bisseling T."/>
            <person name="Huang S."/>
        </authorList>
    </citation>
    <scope>NUCLEOTIDE SEQUENCE [LARGE SCALE GENOMIC DNA]</scope>
    <source>
        <strain evidence="3">DAOM197198w</strain>
    </source>
</reference>
<dbReference type="CDD" id="cd09917">
    <property type="entry name" value="F-box_SF"/>
    <property type="match status" value="1"/>
</dbReference>
<accession>A0A015JBB2</accession>
<organism evidence="2 3">
    <name type="scientific">Rhizophagus irregularis (strain DAOM 197198w)</name>
    <name type="common">Glomus intraradices</name>
    <dbReference type="NCBI Taxonomy" id="1432141"/>
    <lineage>
        <taxon>Eukaryota</taxon>
        <taxon>Fungi</taxon>
        <taxon>Fungi incertae sedis</taxon>
        <taxon>Mucoromycota</taxon>
        <taxon>Glomeromycotina</taxon>
        <taxon>Glomeromycetes</taxon>
        <taxon>Glomerales</taxon>
        <taxon>Glomeraceae</taxon>
        <taxon>Rhizophagus</taxon>
    </lineage>
</organism>
<dbReference type="AlphaFoldDB" id="A0A015JBB2"/>
<dbReference type="Proteomes" id="UP000022910">
    <property type="component" value="Unassembled WGS sequence"/>
</dbReference>
<evidence type="ECO:0000259" key="1">
    <source>
        <dbReference type="Pfam" id="PF12937"/>
    </source>
</evidence>
<evidence type="ECO:0000313" key="3">
    <source>
        <dbReference type="Proteomes" id="UP000022910"/>
    </source>
</evidence>
<sequence>MSQLNTDILYLIFKELQYDKKSLVSCLRVNKTWCEIIIPILWKNPWDGKKKLLLNMKQEMT</sequence>
<comment type="caution">
    <text evidence="2">The sequence shown here is derived from an EMBL/GenBank/DDBJ whole genome shotgun (WGS) entry which is preliminary data.</text>
</comment>
<dbReference type="OrthoDB" id="2351154at2759"/>
<proteinExistence type="predicted"/>
<dbReference type="Pfam" id="PF12937">
    <property type="entry name" value="F-box-like"/>
    <property type="match status" value="1"/>
</dbReference>
<dbReference type="SUPFAM" id="SSF81383">
    <property type="entry name" value="F-box domain"/>
    <property type="match status" value="1"/>
</dbReference>
<dbReference type="Gene3D" id="1.20.1280.50">
    <property type="match status" value="1"/>
</dbReference>
<evidence type="ECO:0000313" key="2">
    <source>
        <dbReference type="EMBL" id="EXX66822.1"/>
    </source>
</evidence>
<dbReference type="HOGENOM" id="CLU_2923899_0_0_1"/>
<name>A0A015JBB2_RHIIW</name>